<evidence type="ECO:0000256" key="2">
    <source>
        <dbReference type="ARBA" id="ARBA00022552"/>
    </source>
</evidence>
<dbReference type="Pfam" id="PF10273">
    <property type="entry name" value="WGG"/>
    <property type="match status" value="1"/>
</dbReference>
<evidence type="ECO:0000313" key="4">
    <source>
        <dbReference type="EMBL" id="KAH7367596.1"/>
    </source>
</evidence>
<gene>
    <name evidence="4" type="ORF">B0T11DRAFT_55646</name>
</gene>
<dbReference type="PANTHER" id="PTHR21250">
    <property type="entry name" value="PRE-RRNA-PROCESSING PROTEIN TSR2 HOMOLOG"/>
    <property type="match status" value="1"/>
</dbReference>
<dbReference type="EMBL" id="JAGPXD010000002">
    <property type="protein sequence ID" value="KAH7367596.1"/>
    <property type="molecule type" value="Genomic_DNA"/>
</dbReference>
<evidence type="ECO:0000313" key="5">
    <source>
        <dbReference type="Proteomes" id="UP000813385"/>
    </source>
</evidence>
<keyword evidence="2" id="KW-0698">rRNA processing</keyword>
<comment type="caution">
    <text evidence="4">The sequence shown here is derived from an EMBL/GenBank/DDBJ whole genome shotgun (WGS) entry which is preliminary data.</text>
</comment>
<comment type="similarity">
    <text evidence="1">Belongs to the TSR2 family.</text>
</comment>
<feature type="compositionally biased region" description="Acidic residues" evidence="3">
    <location>
        <begin position="156"/>
        <end position="182"/>
    </location>
</feature>
<dbReference type="Proteomes" id="UP000813385">
    <property type="component" value="Unassembled WGS sequence"/>
</dbReference>
<evidence type="ECO:0000256" key="1">
    <source>
        <dbReference type="ARBA" id="ARBA00006524"/>
    </source>
</evidence>
<dbReference type="AlphaFoldDB" id="A0A8K0TIY7"/>
<dbReference type="GO" id="GO:0006364">
    <property type="term" value="P:rRNA processing"/>
    <property type="evidence" value="ECO:0007669"/>
    <property type="project" value="UniProtKB-KW"/>
</dbReference>
<dbReference type="OrthoDB" id="263560at2759"/>
<proteinExistence type="inferred from homology"/>
<name>A0A8K0TIY7_9PEZI</name>
<accession>A0A8K0TIY7</accession>
<feature type="region of interest" description="Disordered" evidence="3">
    <location>
        <begin position="144"/>
        <end position="220"/>
    </location>
</feature>
<reference evidence="4" key="1">
    <citation type="journal article" date="2021" name="Nat. Commun.">
        <title>Genetic determinants of endophytism in the Arabidopsis root mycobiome.</title>
        <authorList>
            <person name="Mesny F."/>
            <person name="Miyauchi S."/>
            <person name="Thiergart T."/>
            <person name="Pickel B."/>
            <person name="Atanasova L."/>
            <person name="Karlsson M."/>
            <person name="Huettel B."/>
            <person name="Barry K.W."/>
            <person name="Haridas S."/>
            <person name="Chen C."/>
            <person name="Bauer D."/>
            <person name="Andreopoulos W."/>
            <person name="Pangilinan J."/>
            <person name="LaButti K."/>
            <person name="Riley R."/>
            <person name="Lipzen A."/>
            <person name="Clum A."/>
            <person name="Drula E."/>
            <person name="Henrissat B."/>
            <person name="Kohler A."/>
            <person name="Grigoriev I.V."/>
            <person name="Martin F.M."/>
            <person name="Hacquard S."/>
        </authorList>
    </citation>
    <scope>NUCLEOTIDE SEQUENCE</scope>
    <source>
        <strain evidence="4">MPI-CAGE-AT-0016</strain>
    </source>
</reference>
<dbReference type="InterPro" id="IPR019398">
    <property type="entry name" value="Pre-rRNA_process_TSR2"/>
</dbReference>
<organism evidence="4 5">
    <name type="scientific">Plectosphaerella cucumerina</name>
    <dbReference type="NCBI Taxonomy" id="40658"/>
    <lineage>
        <taxon>Eukaryota</taxon>
        <taxon>Fungi</taxon>
        <taxon>Dikarya</taxon>
        <taxon>Ascomycota</taxon>
        <taxon>Pezizomycotina</taxon>
        <taxon>Sordariomycetes</taxon>
        <taxon>Hypocreomycetidae</taxon>
        <taxon>Glomerellales</taxon>
        <taxon>Plectosphaerellaceae</taxon>
        <taxon>Plectosphaerella</taxon>
    </lineage>
</organism>
<keyword evidence="5" id="KW-1185">Reference proteome</keyword>
<sequence length="220" mass="24043">MATNGSQPQLTAASAQDNFEQAVAFSLHVWPALTLSVQNNWGGETSDDKRDWFAGAVVDLFAPFERIVDGIAAPRLAADSDYEEPDAEYLEEFLLNVMMDEFDVNVDDASGFDVARQIITLRADCARGRTAALDELRTKYQSRKGKKVQAQAAATENDDDDDSDSGSDDSDGAALDWADDANDNSQDVVMDEAPQLVPASRSKPEPEVDDDGFTTVVRRR</sequence>
<protein>
    <submittedName>
        <fullName evidence="4">Pre-rRNA-processing protein TSR2</fullName>
    </submittedName>
</protein>
<evidence type="ECO:0000256" key="3">
    <source>
        <dbReference type="SAM" id="MobiDB-lite"/>
    </source>
</evidence>